<dbReference type="KEGG" id="fvn:FVRRES_09391"/>
<evidence type="ECO:0000256" key="2">
    <source>
        <dbReference type="ARBA" id="ARBA00023004"/>
    </source>
</evidence>
<dbReference type="RefSeq" id="XP_025593029.1">
    <property type="nucleotide sequence ID" value="XM_025738249.2"/>
</dbReference>
<dbReference type="Proteomes" id="UP000245910">
    <property type="component" value="Chromosome III"/>
</dbReference>
<protein>
    <recommendedName>
        <fullName evidence="5">Kelch repeat protein</fullName>
    </recommendedName>
</protein>
<proteinExistence type="predicted"/>
<evidence type="ECO:0000313" key="4">
    <source>
        <dbReference type="Proteomes" id="UP000245910"/>
    </source>
</evidence>
<evidence type="ECO:0000313" key="3">
    <source>
        <dbReference type="EMBL" id="CEI69314.1"/>
    </source>
</evidence>
<dbReference type="PANTHER" id="PTHR47435">
    <property type="entry name" value="KELCH REPEAT PROTEIN (AFU_ORTHOLOGUE AFUA_5G12780)"/>
    <property type="match status" value="1"/>
</dbReference>
<dbReference type="OrthoDB" id="10250130at2759"/>
<evidence type="ECO:0008006" key="5">
    <source>
        <dbReference type="Google" id="ProtNLM"/>
    </source>
</evidence>
<dbReference type="AlphaFoldDB" id="A0A2L2TEA8"/>
<reference evidence="4" key="1">
    <citation type="submission" date="2014-10" db="EMBL/GenBank/DDBJ databases">
        <authorList>
            <person name="King R."/>
        </authorList>
    </citation>
    <scope>NUCLEOTIDE SEQUENCE [LARGE SCALE GENOMIC DNA]</scope>
    <source>
        <strain evidence="4">A3/5</strain>
    </source>
</reference>
<dbReference type="GO" id="GO:0019760">
    <property type="term" value="P:glucosinolate metabolic process"/>
    <property type="evidence" value="ECO:0007669"/>
    <property type="project" value="UniProtKB-ARBA"/>
</dbReference>
<dbReference type="EMBL" id="LN649231">
    <property type="protein sequence ID" value="CEI69314.1"/>
    <property type="molecule type" value="Genomic_DNA"/>
</dbReference>
<accession>A0A2L2TEA8</accession>
<dbReference type="STRING" id="56646.A0A2L2TEA8"/>
<organism evidence="3 4">
    <name type="scientific">Fusarium venenatum</name>
    <dbReference type="NCBI Taxonomy" id="56646"/>
    <lineage>
        <taxon>Eukaryota</taxon>
        <taxon>Fungi</taxon>
        <taxon>Dikarya</taxon>
        <taxon>Ascomycota</taxon>
        <taxon>Pezizomycotina</taxon>
        <taxon>Sordariomycetes</taxon>
        <taxon>Hypocreomycetidae</taxon>
        <taxon>Hypocreales</taxon>
        <taxon>Nectriaceae</taxon>
        <taxon>Fusarium</taxon>
    </lineage>
</organism>
<evidence type="ECO:0000256" key="1">
    <source>
        <dbReference type="ARBA" id="ARBA00022737"/>
    </source>
</evidence>
<name>A0A2L2TEA8_9HYPO</name>
<keyword evidence="1" id="KW-0677">Repeat</keyword>
<sequence length="337" mass="36600">MTLHKLRASWRLVTQNDRLGRSSQAVSVIDNTAFVFGGELIARQPVDSRIDVIDLRHNGASQTLSTPSRAPQPRVGSPSTAIGVEIYLFSGRGGLDMKPIEENGAVWCYNTAENEWVAITPKDTHAAFPSGRSYHCITSNGVDKIYLHSGCPEQGRLSDLWVFDIGKRSWTQLPAAPGPARGGSSITFLNGMLYRMNGFDGKIEQGGALDMYNIGATSWSTIPYIPDGIQGPEARSVSTLLSLFIQDKSYLLTMFGERDPSSLGHAGAGKMLSDVWAFAIETSMWLKVETGDEPSARGWFDADIVKGGDAKDGVVVHGGLGEDNERLGDIWCLQFVT</sequence>
<keyword evidence="4" id="KW-1185">Reference proteome</keyword>
<dbReference type="PANTHER" id="PTHR47435:SF4">
    <property type="entry name" value="KELCH REPEAT PROTEIN (AFU_ORTHOLOGUE AFUA_5G12780)"/>
    <property type="match status" value="1"/>
</dbReference>
<keyword evidence="2" id="KW-0408">Iron</keyword>
<dbReference type="Pfam" id="PF24681">
    <property type="entry name" value="Kelch_KLHDC2_KLHL20_DRC7"/>
    <property type="match status" value="1"/>
</dbReference>
<dbReference type="GeneID" id="37261030"/>
<dbReference type="SUPFAM" id="SSF117281">
    <property type="entry name" value="Kelch motif"/>
    <property type="match status" value="1"/>
</dbReference>
<dbReference type="InterPro" id="IPR015915">
    <property type="entry name" value="Kelch-typ_b-propeller"/>
</dbReference>
<dbReference type="Gene3D" id="2.120.10.80">
    <property type="entry name" value="Kelch-type beta propeller"/>
    <property type="match status" value="2"/>
</dbReference>